<sequence length="138" mass="16059">MNHKLIVIDTNVLLSAALSPDGTARKALDKIYKEFFIAQSNETYQELKTRIYKRKFDKYISNEERQDFLDVVKKYSKFIEIKSQVNICRDPDDNKFLELAKDSSAEFLLTGDQDLLSLNILAEYQNQIITPRDFLDLG</sequence>
<organism evidence="2 3">
    <name type="scientific">Nostoc commune NIES-4072</name>
    <dbReference type="NCBI Taxonomy" id="2005467"/>
    <lineage>
        <taxon>Bacteria</taxon>
        <taxon>Bacillati</taxon>
        <taxon>Cyanobacteriota</taxon>
        <taxon>Cyanophyceae</taxon>
        <taxon>Nostocales</taxon>
        <taxon>Nostocaceae</taxon>
        <taxon>Nostoc</taxon>
    </lineage>
</organism>
<feature type="domain" description="PIN" evidence="1">
    <location>
        <begin position="4"/>
        <end position="117"/>
    </location>
</feature>
<evidence type="ECO:0000313" key="3">
    <source>
        <dbReference type="Proteomes" id="UP000245124"/>
    </source>
</evidence>
<dbReference type="RefSeq" id="WP_109012270.1">
    <property type="nucleotide sequence ID" value="NZ_BDUD01000001.1"/>
</dbReference>
<dbReference type="InterPro" id="IPR029060">
    <property type="entry name" value="PIN-like_dom_sf"/>
</dbReference>
<keyword evidence="3" id="KW-1185">Reference proteome</keyword>
<dbReference type="EMBL" id="BDUD01000001">
    <property type="protein sequence ID" value="GBG22563.1"/>
    <property type="molecule type" value="Genomic_DNA"/>
</dbReference>
<evidence type="ECO:0000313" key="2">
    <source>
        <dbReference type="EMBL" id="GBG22563.1"/>
    </source>
</evidence>
<evidence type="ECO:0000259" key="1">
    <source>
        <dbReference type="SMART" id="SM00670"/>
    </source>
</evidence>
<gene>
    <name evidence="2" type="ORF">NIES4072_62740</name>
</gene>
<dbReference type="OrthoDB" id="426765at2"/>
<dbReference type="Pfam" id="PF13470">
    <property type="entry name" value="PIN_3"/>
    <property type="match status" value="1"/>
</dbReference>
<dbReference type="PANTHER" id="PTHR34610:SF3">
    <property type="entry name" value="SSL7007 PROTEIN"/>
    <property type="match status" value="1"/>
</dbReference>
<comment type="caution">
    <text evidence="2">The sequence shown here is derived from an EMBL/GenBank/DDBJ whole genome shotgun (WGS) entry which is preliminary data.</text>
</comment>
<dbReference type="PANTHER" id="PTHR34610">
    <property type="entry name" value="SSL7007 PROTEIN"/>
    <property type="match status" value="1"/>
</dbReference>
<protein>
    <recommendedName>
        <fullName evidence="1">PIN domain-containing protein</fullName>
    </recommendedName>
</protein>
<reference evidence="2 3" key="1">
    <citation type="submission" date="2017-06" db="EMBL/GenBank/DDBJ databases">
        <title>Genome sequencing of cyanobaciteial culture collection at National Institute for Environmental Studies (NIES).</title>
        <authorList>
            <person name="Hirose Y."/>
            <person name="Shimura Y."/>
            <person name="Fujisawa T."/>
            <person name="Nakamura Y."/>
            <person name="Kawachi M."/>
        </authorList>
    </citation>
    <scope>NUCLEOTIDE SEQUENCE [LARGE SCALE GENOMIC DNA]</scope>
    <source>
        <strain evidence="2 3">NIES-4072</strain>
    </source>
</reference>
<dbReference type="InterPro" id="IPR002850">
    <property type="entry name" value="PIN_toxin-like"/>
</dbReference>
<dbReference type="Proteomes" id="UP000245124">
    <property type="component" value="Unassembled WGS sequence"/>
</dbReference>
<proteinExistence type="predicted"/>
<dbReference type="SUPFAM" id="SSF88723">
    <property type="entry name" value="PIN domain-like"/>
    <property type="match status" value="1"/>
</dbReference>
<dbReference type="InterPro" id="IPR002716">
    <property type="entry name" value="PIN_dom"/>
</dbReference>
<name>A0A2R5G259_NOSCO</name>
<accession>A0A2R5G259</accession>
<dbReference type="NCBIfam" id="TIGR00305">
    <property type="entry name" value="putative toxin-antitoxin system toxin component, PIN family"/>
    <property type="match status" value="1"/>
</dbReference>
<dbReference type="AlphaFoldDB" id="A0A2R5G259"/>
<dbReference type="SMART" id="SM00670">
    <property type="entry name" value="PINc"/>
    <property type="match status" value="1"/>
</dbReference>